<name>A0A543Q1Q0_ACITH</name>
<gene>
    <name evidence="2" type="ORF">DLNHIDIE_00122</name>
    <name evidence="1" type="ORF">GCD22_01680</name>
</gene>
<sequence>MSYPKTSKLPVVPKAGNSIRRRIGHMLAGFGFQDAPDWPEAHPVDLEALQLVELSLNIEAEFDVDFRDDLIPPHPNLGDFVDMVEAALRQTTVDRQDKRRDMRSY</sequence>
<dbReference type="Proteomes" id="UP000315403">
    <property type="component" value="Unassembled WGS sequence"/>
</dbReference>
<dbReference type="AlphaFoldDB" id="A0A543Q1Q0"/>
<evidence type="ECO:0000313" key="4">
    <source>
        <dbReference type="Proteomes" id="UP000363590"/>
    </source>
</evidence>
<organism evidence="2 3">
    <name type="scientific">Acidithiobacillus thiooxidans ATCC 19377</name>
    <dbReference type="NCBI Taxonomy" id="637390"/>
    <lineage>
        <taxon>Bacteria</taxon>
        <taxon>Pseudomonadati</taxon>
        <taxon>Pseudomonadota</taxon>
        <taxon>Acidithiobacillia</taxon>
        <taxon>Acidithiobacillales</taxon>
        <taxon>Acidithiobacillaceae</taxon>
        <taxon>Acidithiobacillus</taxon>
    </lineage>
</organism>
<dbReference type="KEGG" id="atx:GCD22_01680"/>
<dbReference type="SUPFAM" id="SSF47336">
    <property type="entry name" value="ACP-like"/>
    <property type="match status" value="1"/>
</dbReference>
<evidence type="ECO:0000313" key="3">
    <source>
        <dbReference type="Proteomes" id="UP000315403"/>
    </source>
</evidence>
<dbReference type="EMBL" id="CP045571">
    <property type="protein sequence ID" value="QFX95976.1"/>
    <property type="molecule type" value="Genomic_DNA"/>
</dbReference>
<reference evidence="1 4" key="2">
    <citation type="submission" date="2019-10" db="EMBL/GenBank/DDBJ databases">
        <authorList>
            <person name="Wang R."/>
        </authorList>
    </citation>
    <scope>NUCLEOTIDE SEQUENCE [LARGE SCALE GENOMIC DNA]</scope>
    <source>
        <strain evidence="1 4">ATCC 19377</strain>
    </source>
</reference>
<evidence type="ECO:0000313" key="2">
    <source>
        <dbReference type="EMBL" id="TQN50269.1"/>
    </source>
</evidence>
<evidence type="ECO:0000313" key="1">
    <source>
        <dbReference type="EMBL" id="QFX95976.1"/>
    </source>
</evidence>
<dbReference type="Proteomes" id="UP000363590">
    <property type="component" value="Chromosome"/>
</dbReference>
<dbReference type="EMBL" id="SZUV01000001">
    <property type="protein sequence ID" value="TQN50269.1"/>
    <property type="molecule type" value="Genomic_DNA"/>
</dbReference>
<dbReference type="InterPro" id="IPR036736">
    <property type="entry name" value="ACP-like_sf"/>
</dbReference>
<proteinExistence type="predicted"/>
<dbReference type="Gene3D" id="1.10.1200.10">
    <property type="entry name" value="ACP-like"/>
    <property type="match status" value="1"/>
</dbReference>
<dbReference type="RefSeq" id="WP_031574832.1">
    <property type="nucleotide sequence ID" value="NZ_CP045571.1"/>
</dbReference>
<protein>
    <submittedName>
        <fullName evidence="2">Uncharacterized protein</fullName>
    </submittedName>
</protein>
<accession>A0A543Q1Q0</accession>
<dbReference type="GeneID" id="60696022"/>
<reference evidence="2 3" key="1">
    <citation type="submission" date="2019-03" db="EMBL/GenBank/DDBJ databases">
        <title>New insights into Acidothiobacillus thiooxidans sulfur metabolism through coupled gene expression, solution geochemistry, microscopy and spectroscopy analyses.</title>
        <authorList>
            <person name="Camacho D."/>
            <person name="Frazao R."/>
            <person name="Fouillen A."/>
            <person name="Nanci A."/>
            <person name="Lang B.F."/>
            <person name="Apte S.C."/>
            <person name="Baron C."/>
            <person name="Warren L.A."/>
        </authorList>
    </citation>
    <scope>NUCLEOTIDE SEQUENCE [LARGE SCALE GENOMIC DNA]</scope>
    <source>
        <strain evidence="2 3">ATCC 19377</strain>
    </source>
</reference>